<dbReference type="Gene3D" id="2.60.200.40">
    <property type="match status" value="1"/>
</dbReference>
<evidence type="ECO:0000256" key="2">
    <source>
        <dbReference type="ARBA" id="ARBA00022741"/>
    </source>
</evidence>
<gene>
    <name evidence="7" type="ORF">AMS68_007093</name>
</gene>
<dbReference type="Pfam" id="PF24321">
    <property type="entry name" value="DUF7493"/>
    <property type="match status" value="1"/>
</dbReference>
<accession>A0A6H0Y3P7</accession>
<dbReference type="Gene3D" id="3.40.50.10330">
    <property type="entry name" value="Probable inorganic polyphosphate/atp-NAD kinase, domain 1"/>
    <property type="match status" value="1"/>
</dbReference>
<dbReference type="Pfam" id="PF19279">
    <property type="entry name" value="YegS_C"/>
    <property type="match status" value="1"/>
</dbReference>
<keyword evidence="3" id="KW-0418">Kinase</keyword>
<dbReference type="PANTHER" id="PTHR12358">
    <property type="entry name" value="SPHINGOSINE KINASE"/>
    <property type="match status" value="1"/>
</dbReference>
<feature type="region of interest" description="Disordered" evidence="5">
    <location>
        <begin position="1"/>
        <end position="40"/>
    </location>
</feature>
<dbReference type="AlphaFoldDB" id="A0A6H0Y3P7"/>
<evidence type="ECO:0000256" key="4">
    <source>
        <dbReference type="ARBA" id="ARBA00022840"/>
    </source>
</evidence>
<reference evidence="7 8" key="1">
    <citation type="journal article" date="2016" name="Sci. Rep.">
        <title>Peltaster fructicola genome reveals evolution from an invasive phytopathogen to an ectophytic parasite.</title>
        <authorList>
            <person name="Xu C."/>
            <person name="Chen H."/>
            <person name="Gleason M.L."/>
            <person name="Xu J.R."/>
            <person name="Liu H."/>
            <person name="Zhang R."/>
            <person name="Sun G."/>
        </authorList>
    </citation>
    <scope>NUCLEOTIDE SEQUENCE [LARGE SCALE GENOMIC DNA]</scope>
    <source>
        <strain evidence="7 8">LNHT1506</strain>
    </source>
</reference>
<dbReference type="Proteomes" id="UP000503462">
    <property type="component" value="Chromosome 5"/>
</dbReference>
<sequence length="554" mass="60822">MSALTTPVSGGSTSINNPFDDPDAMTKSLPRRSSQEQGPINPALILNVDRNASLTIAAESLVVLDEGLRHRRDTRNCFGLISRWTKATQAIPFRNVLWAEVEDLTVTIKYARPVGRGGKSCRVGCVQYSLVEKTTHAHASQWVSTLMDRAYPARIKRRKRIKVLVNPFGGQGYAQSIWAKEVQPILAAAQCDINVEATKYRGHAIEIAEALDTSAFDVIAAASGDGLPHEIFNGLAKQKRPRAALTNLAVTQIPCGSGNALSWNTLGTSTPSWAAVEIVKGLSAPMDLMAVTQGKQRFYSFLSQAVGIIAESDLGTESLRWMGPLRFQWGVLVRIFGKTIYPAEISVAIETSDKERIRQMQKEGKVTEREAWRQRMNPQSLKDDEALLPPLRYGTVQDVMPEAFKTLDHPDLGNFYTGNMPTMTAGVTFFPEALLQDGFADLIIVSGMIPRTTALRMLTAVENGSHVDFPEVEYSKVHAYRISPRMAPKAQVGQQGFRWKVTQWLGGAGRQTEGLIAIDGEKVPFEPFQVEVHQGLGTVLVRSDRLFAAGSSVA</sequence>
<dbReference type="Pfam" id="PF00781">
    <property type="entry name" value="DAGK_cat"/>
    <property type="match status" value="1"/>
</dbReference>
<dbReference type="OrthoDB" id="3853857at2759"/>
<feature type="compositionally biased region" description="Polar residues" evidence="5">
    <location>
        <begin position="1"/>
        <end position="17"/>
    </location>
</feature>
<dbReference type="InterPro" id="IPR055916">
    <property type="entry name" value="DUF7493"/>
</dbReference>
<evidence type="ECO:0000256" key="3">
    <source>
        <dbReference type="ARBA" id="ARBA00022777"/>
    </source>
</evidence>
<dbReference type="InterPro" id="IPR045540">
    <property type="entry name" value="YegS/DAGK_C"/>
</dbReference>
<dbReference type="SUPFAM" id="SSF111331">
    <property type="entry name" value="NAD kinase/diacylglycerol kinase-like"/>
    <property type="match status" value="1"/>
</dbReference>
<dbReference type="InterPro" id="IPR001206">
    <property type="entry name" value="Diacylglycerol_kinase_cat_dom"/>
</dbReference>
<protein>
    <recommendedName>
        <fullName evidence="6">DAGKc domain-containing protein</fullName>
    </recommendedName>
</protein>
<keyword evidence="8" id="KW-1185">Reference proteome</keyword>
<dbReference type="PROSITE" id="PS50146">
    <property type="entry name" value="DAGK"/>
    <property type="match status" value="1"/>
</dbReference>
<evidence type="ECO:0000313" key="7">
    <source>
        <dbReference type="EMBL" id="QIX01576.1"/>
    </source>
</evidence>
<proteinExistence type="predicted"/>
<dbReference type="GO" id="GO:0046512">
    <property type="term" value="P:sphingosine biosynthetic process"/>
    <property type="evidence" value="ECO:0007669"/>
    <property type="project" value="TreeGrafter"/>
</dbReference>
<keyword evidence="1" id="KW-0808">Transferase</keyword>
<dbReference type="GO" id="GO:0005524">
    <property type="term" value="F:ATP binding"/>
    <property type="evidence" value="ECO:0007669"/>
    <property type="project" value="UniProtKB-KW"/>
</dbReference>
<feature type="domain" description="DAGKc" evidence="6">
    <location>
        <begin position="156"/>
        <end position="295"/>
    </location>
</feature>
<dbReference type="GO" id="GO:0001727">
    <property type="term" value="F:lipid kinase activity"/>
    <property type="evidence" value="ECO:0007669"/>
    <property type="project" value="TreeGrafter"/>
</dbReference>
<evidence type="ECO:0000259" key="6">
    <source>
        <dbReference type="PROSITE" id="PS50146"/>
    </source>
</evidence>
<dbReference type="GO" id="GO:0005737">
    <property type="term" value="C:cytoplasm"/>
    <property type="evidence" value="ECO:0007669"/>
    <property type="project" value="TreeGrafter"/>
</dbReference>
<dbReference type="PANTHER" id="PTHR12358:SF31">
    <property type="entry name" value="ACYLGLYCEROL KINASE, MITOCHONDRIAL"/>
    <property type="match status" value="1"/>
</dbReference>
<dbReference type="SMART" id="SM00046">
    <property type="entry name" value="DAGKc"/>
    <property type="match status" value="1"/>
</dbReference>
<dbReference type="EMBL" id="CP051143">
    <property type="protein sequence ID" value="QIX01576.1"/>
    <property type="molecule type" value="Genomic_DNA"/>
</dbReference>
<dbReference type="InterPro" id="IPR016064">
    <property type="entry name" value="NAD/diacylglycerol_kinase_sf"/>
</dbReference>
<keyword evidence="2" id="KW-0547">Nucleotide-binding</keyword>
<dbReference type="InterPro" id="IPR050187">
    <property type="entry name" value="Lipid_Phosphate_FormReg"/>
</dbReference>
<name>A0A6H0Y3P7_9PEZI</name>
<evidence type="ECO:0000256" key="5">
    <source>
        <dbReference type="SAM" id="MobiDB-lite"/>
    </source>
</evidence>
<dbReference type="InterPro" id="IPR017438">
    <property type="entry name" value="ATP-NAD_kinase_N"/>
</dbReference>
<evidence type="ECO:0000313" key="8">
    <source>
        <dbReference type="Proteomes" id="UP000503462"/>
    </source>
</evidence>
<evidence type="ECO:0000256" key="1">
    <source>
        <dbReference type="ARBA" id="ARBA00022679"/>
    </source>
</evidence>
<organism evidence="7 8">
    <name type="scientific">Peltaster fructicola</name>
    <dbReference type="NCBI Taxonomy" id="286661"/>
    <lineage>
        <taxon>Eukaryota</taxon>
        <taxon>Fungi</taxon>
        <taxon>Dikarya</taxon>
        <taxon>Ascomycota</taxon>
        <taxon>Pezizomycotina</taxon>
        <taxon>Dothideomycetes</taxon>
        <taxon>Dothideomycetes incertae sedis</taxon>
        <taxon>Peltaster</taxon>
    </lineage>
</organism>
<keyword evidence="4" id="KW-0067">ATP-binding</keyword>
<dbReference type="GO" id="GO:0016020">
    <property type="term" value="C:membrane"/>
    <property type="evidence" value="ECO:0007669"/>
    <property type="project" value="TreeGrafter"/>
</dbReference>